<dbReference type="FunCoup" id="A0A259TYD9">
    <property type="interactions" value="6"/>
</dbReference>
<comment type="caution">
    <text evidence="2">The sequence shown here is derived from an EMBL/GenBank/DDBJ whole genome shotgun (WGS) entry which is preliminary data.</text>
</comment>
<dbReference type="InterPro" id="IPR007138">
    <property type="entry name" value="ABM_dom"/>
</dbReference>
<dbReference type="InterPro" id="IPR050744">
    <property type="entry name" value="AI-2_Isomerase_LsrG"/>
</dbReference>
<dbReference type="GO" id="GO:0003824">
    <property type="term" value="F:catalytic activity"/>
    <property type="evidence" value="ECO:0007669"/>
    <property type="project" value="TreeGrafter"/>
</dbReference>
<name>A0A259TYD9_9BACT</name>
<dbReference type="EMBL" id="MQWB01000001">
    <property type="protein sequence ID" value="OZC02598.1"/>
    <property type="molecule type" value="Genomic_DNA"/>
</dbReference>
<feature type="domain" description="ABM" evidence="1">
    <location>
        <begin position="2"/>
        <end position="91"/>
    </location>
</feature>
<proteinExistence type="predicted"/>
<reference evidence="2" key="1">
    <citation type="submission" date="2016-11" db="EMBL/GenBank/DDBJ databases">
        <title>Study of marine rhodopsin-containing bacteria.</title>
        <authorList>
            <person name="Yoshizawa S."/>
            <person name="Kumagai Y."/>
            <person name="Kogure K."/>
        </authorList>
    </citation>
    <scope>NUCLEOTIDE SEQUENCE [LARGE SCALE GENOMIC DNA]</scope>
    <source>
        <strain evidence="2">SG-29</strain>
    </source>
</reference>
<protein>
    <recommendedName>
        <fullName evidence="1">ABM domain-containing protein</fullName>
    </recommendedName>
</protein>
<dbReference type="Proteomes" id="UP000216446">
    <property type="component" value="Unassembled WGS sequence"/>
</dbReference>
<dbReference type="PANTHER" id="PTHR33336:SF15">
    <property type="entry name" value="ABM DOMAIN-CONTAINING PROTEIN"/>
    <property type="match status" value="1"/>
</dbReference>
<dbReference type="OrthoDB" id="9806189at2"/>
<accession>A0A259TYD9</accession>
<dbReference type="AlphaFoldDB" id="A0A259TYD9"/>
<keyword evidence="3" id="KW-1185">Reference proteome</keyword>
<dbReference type="PANTHER" id="PTHR33336">
    <property type="entry name" value="QUINOL MONOOXYGENASE YGIN-RELATED"/>
    <property type="match status" value="1"/>
</dbReference>
<evidence type="ECO:0000313" key="2">
    <source>
        <dbReference type="EMBL" id="OZC02598.1"/>
    </source>
</evidence>
<dbReference type="Gene3D" id="3.30.70.100">
    <property type="match status" value="1"/>
</dbReference>
<dbReference type="SUPFAM" id="SSF54909">
    <property type="entry name" value="Dimeric alpha+beta barrel"/>
    <property type="match status" value="1"/>
</dbReference>
<organism evidence="2 3">
    <name type="scientific">Rubricoccus marinus</name>
    <dbReference type="NCBI Taxonomy" id="716817"/>
    <lineage>
        <taxon>Bacteria</taxon>
        <taxon>Pseudomonadati</taxon>
        <taxon>Rhodothermota</taxon>
        <taxon>Rhodothermia</taxon>
        <taxon>Rhodothermales</taxon>
        <taxon>Rubricoccaceae</taxon>
        <taxon>Rubricoccus</taxon>
    </lineage>
</organism>
<sequence length="95" mass="10216">MLVVLATITAQPDHAHAVRDVLSALAKTSRQDDGCEGYTLTQSADDPAVFVTVERWRDAAALEAHMNTPHIAKAFERAGGMLAAKPEIKQYTPVG</sequence>
<evidence type="ECO:0000313" key="3">
    <source>
        <dbReference type="Proteomes" id="UP000216446"/>
    </source>
</evidence>
<dbReference type="InParanoid" id="A0A259TYD9"/>
<gene>
    <name evidence="2" type="ORF">BSZ36_06180</name>
</gene>
<evidence type="ECO:0000259" key="1">
    <source>
        <dbReference type="PROSITE" id="PS51725"/>
    </source>
</evidence>
<dbReference type="RefSeq" id="WP_094547028.1">
    <property type="nucleotide sequence ID" value="NZ_MQWB01000001.1"/>
</dbReference>
<dbReference type="Pfam" id="PF03992">
    <property type="entry name" value="ABM"/>
    <property type="match status" value="1"/>
</dbReference>
<dbReference type="InterPro" id="IPR011008">
    <property type="entry name" value="Dimeric_a/b-barrel"/>
</dbReference>
<dbReference type="PROSITE" id="PS51725">
    <property type="entry name" value="ABM"/>
    <property type="match status" value="1"/>
</dbReference>